<keyword evidence="2 5" id="KW-0812">Transmembrane</keyword>
<dbReference type="GO" id="GO:0005886">
    <property type="term" value="C:plasma membrane"/>
    <property type="evidence" value="ECO:0007669"/>
    <property type="project" value="UniProtKB-SubCell"/>
</dbReference>
<dbReference type="PANTHER" id="PTHR23528">
    <property type="match status" value="1"/>
</dbReference>
<organism evidence="7 8">
    <name type="scientific">Acrocarpospora pleiomorpha</name>
    <dbReference type="NCBI Taxonomy" id="90975"/>
    <lineage>
        <taxon>Bacteria</taxon>
        <taxon>Bacillati</taxon>
        <taxon>Actinomycetota</taxon>
        <taxon>Actinomycetes</taxon>
        <taxon>Streptosporangiales</taxon>
        <taxon>Streptosporangiaceae</taxon>
        <taxon>Acrocarpospora</taxon>
    </lineage>
</organism>
<dbReference type="PROSITE" id="PS00216">
    <property type="entry name" value="SUGAR_TRANSPORT_1"/>
    <property type="match status" value="1"/>
</dbReference>
<evidence type="ECO:0000256" key="3">
    <source>
        <dbReference type="ARBA" id="ARBA00022989"/>
    </source>
</evidence>
<dbReference type="InterPro" id="IPR005829">
    <property type="entry name" value="Sugar_transporter_CS"/>
</dbReference>
<protein>
    <submittedName>
        <fullName evidence="7">MFS transporter</fullName>
    </submittedName>
</protein>
<sequence length="411" mass="42455">MRRVEDPDDRVATAPASSAGNVGALLLIANLGWAVPSVAGATLLQALVADIDPARKIAFYGLLSTVGAACASLGMIVSGTLSDRTHSRFGQRKPWILGGGLLAAASLSAVGLVTYTPAILALYALYHLGQSAMHGALFALVPDLVDRARYGRASGLAGLGLLLGQTLGGFAAASFLTLPAQGLVVLPWLTALVAVLTVSKLPASRPGVQPARAPSIRAAFKLPKDADFWRAFAGRFLFLLAFYLIISYHLYVLTDYFHVATEHTGGVFASLTLVFAVGAAVCVALSGGWSDRMGRRKPLVVGSSVLLAAAVLPPAFSDQLPSFYAFFGLAGIAFGTYLAVDQALMADILPERANTARDLAVLNVANSLPHVLAPGIAGLIVTATGYAGIFVAASVAAVLSAIAVQAMKTID</sequence>
<dbReference type="GO" id="GO:0022857">
    <property type="term" value="F:transmembrane transporter activity"/>
    <property type="evidence" value="ECO:0007669"/>
    <property type="project" value="InterPro"/>
</dbReference>
<feature type="transmembrane region" description="Helical" evidence="5">
    <location>
        <begin position="94"/>
        <end position="115"/>
    </location>
</feature>
<feature type="transmembrane region" description="Helical" evidence="5">
    <location>
        <begin position="153"/>
        <end position="176"/>
    </location>
</feature>
<feature type="transmembrane region" description="Helical" evidence="5">
    <location>
        <begin position="182"/>
        <end position="203"/>
    </location>
</feature>
<proteinExistence type="predicted"/>
<dbReference type="PROSITE" id="PS50850">
    <property type="entry name" value="MFS"/>
    <property type="match status" value="1"/>
</dbReference>
<feature type="transmembrane region" description="Helical" evidence="5">
    <location>
        <begin position="386"/>
        <end position="407"/>
    </location>
</feature>
<dbReference type="InterPro" id="IPR011701">
    <property type="entry name" value="MFS"/>
</dbReference>
<feature type="transmembrane region" description="Helical" evidence="5">
    <location>
        <begin position="299"/>
        <end position="316"/>
    </location>
</feature>
<feature type="transmembrane region" description="Helical" evidence="5">
    <location>
        <begin position="265"/>
        <end position="287"/>
    </location>
</feature>
<dbReference type="EMBL" id="BLAF01000080">
    <property type="protein sequence ID" value="GES26156.1"/>
    <property type="molecule type" value="Genomic_DNA"/>
</dbReference>
<evidence type="ECO:0000256" key="4">
    <source>
        <dbReference type="ARBA" id="ARBA00023136"/>
    </source>
</evidence>
<dbReference type="Proteomes" id="UP000377595">
    <property type="component" value="Unassembled WGS sequence"/>
</dbReference>
<evidence type="ECO:0000256" key="2">
    <source>
        <dbReference type="ARBA" id="ARBA00022692"/>
    </source>
</evidence>
<name>A0A5M3XZ19_9ACTN</name>
<evidence type="ECO:0000256" key="5">
    <source>
        <dbReference type="SAM" id="Phobius"/>
    </source>
</evidence>
<gene>
    <name evidence="7" type="ORF">Aple_090550</name>
</gene>
<keyword evidence="4 5" id="KW-0472">Membrane</keyword>
<keyword evidence="3 5" id="KW-1133">Transmembrane helix</keyword>
<dbReference type="SUPFAM" id="SSF103473">
    <property type="entry name" value="MFS general substrate transporter"/>
    <property type="match status" value="1"/>
</dbReference>
<feature type="transmembrane region" description="Helical" evidence="5">
    <location>
        <begin position="21"/>
        <end position="45"/>
    </location>
</feature>
<feature type="transmembrane region" description="Helical" evidence="5">
    <location>
        <begin position="57"/>
        <end position="82"/>
    </location>
</feature>
<evidence type="ECO:0000313" key="8">
    <source>
        <dbReference type="Proteomes" id="UP000377595"/>
    </source>
</evidence>
<dbReference type="RefSeq" id="WP_170321981.1">
    <property type="nucleotide sequence ID" value="NZ_BAAAHM010000056.1"/>
</dbReference>
<accession>A0A5M3XZ19</accession>
<feature type="transmembrane region" description="Helical" evidence="5">
    <location>
        <begin position="360"/>
        <end position="380"/>
    </location>
</feature>
<feature type="transmembrane region" description="Helical" evidence="5">
    <location>
        <begin position="322"/>
        <end position="340"/>
    </location>
</feature>
<keyword evidence="8" id="KW-1185">Reference proteome</keyword>
<evidence type="ECO:0000313" key="7">
    <source>
        <dbReference type="EMBL" id="GES26156.1"/>
    </source>
</evidence>
<evidence type="ECO:0000256" key="1">
    <source>
        <dbReference type="ARBA" id="ARBA00004651"/>
    </source>
</evidence>
<dbReference type="PANTHER" id="PTHR23528:SF1">
    <property type="entry name" value="MAJOR FACILITATOR SUPERFAMILY (MFS) PROFILE DOMAIN-CONTAINING PROTEIN"/>
    <property type="match status" value="1"/>
</dbReference>
<dbReference type="AlphaFoldDB" id="A0A5M3XZ19"/>
<evidence type="ECO:0000259" key="6">
    <source>
        <dbReference type="PROSITE" id="PS50850"/>
    </source>
</evidence>
<feature type="domain" description="Major facilitator superfamily (MFS) profile" evidence="6">
    <location>
        <begin position="227"/>
        <end position="411"/>
    </location>
</feature>
<dbReference type="InterPro" id="IPR020846">
    <property type="entry name" value="MFS_dom"/>
</dbReference>
<dbReference type="InterPro" id="IPR036259">
    <property type="entry name" value="MFS_trans_sf"/>
</dbReference>
<dbReference type="Gene3D" id="1.20.1250.20">
    <property type="entry name" value="MFS general substrate transporter like domains"/>
    <property type="match status" value="2"/>
</dbReference>
<reference evidence="7 8" key="1">
    <citation type="submission" date="2019-10" db="EMBL/GenBank/DDBJ databases">
        <title>Whole genome shotgun sequence of Acrocarpospora pleiomorpha NBRC 16267.</title>
        <authorList>
            <person name="Ichikawa N."/>
            <person name="Kimura A."/>
            <person name="Kitahashi Y."/>
            <person name="Komaki H."/>
            <person name="Oguchi A."/>
        </authorList>
    </citation>
    <scope>NUCLEOTIDE SEQUENCE [LARGE SCALE GENOMIC DNA]</scope>
    <source>
        <strain evidence="7 8">NBRC 16267</strain>
    </source>
</reference>
<feature type="transmembrane region" description="Helical" evidence="5">
    <location>
        <begin position="232"/>
        <end position="253"/>
    </location>
</feature>
<feature type="transmembrane region" description="Helical" evidence="5">
    <location>
        <begin position="121"/>
        <end position="141"/>
    </location>
</feature>
<comment type="subcellular location">
    <subcellularLocation>
        <location evidence="1">Cell membrane</location>
        <topology evidence="1">Multi-pass membrane protein</topology>
    </subcellularLocation>
</comment>
<dbReference type="Pfam" id="PF07690">
    <property type="entry name" value="MFS_1"/>
    <property type="match status" value="1"/>
</dbReference>
<comment type="caution">
    <text evidence="7">The sequence shown here is derived from an EMBL/GenBank/DDBJ whole genome shotgun (WGS) entry which is preliminary data.</text>
</comment>